<gene>
    <name evidence="4" type="ORF">TRFO_36881</name>
</gene>
<dbReference type="PRINTS" id="PR00114">
    <property type="entry name" value="STPHPHTASE"/>
</dbReference>
<feature type="domain" description="Serine/threonine specific protein phosphatases" evidence="3">
    <location>
        <begin position="128"/>
        <end position="133"/>
    </location>
</feature>
<feature type="region of interest" description="Disordered" evidence="2">
    <location>
        <begin position="348"/>
        <end position="380"/>
    </location>
</feature>
<evidence type="ECO:0000259" key="3">
    <source>
        <dbReference type="PROSITE" id="PS00125"/>
    </source>
</evidence>
<comment type="catalytic activity">
    <reaction evidence="1">
        <text>O-phospho-L-threonyl-[protein] + H2O = L-threonyl-[protein] + phosphate</text>
        <dbReference type="Rhea" id="RHEA:47004"/>
        <dbReference type="Rhea" id="RHEA-COMP:11060"/>
        <dbReference type="Rhea" id="RHEA-COMP:11605"/>
        <dbReference type="ChEBI" id="CHEBI:15377"/>
        <dbReference type="ChEBI" id="CHEBI:30013"/>
        <dbReference type="ChEBI" id="CHEBI:43474"/>
        <dbReference type="ChEBI" id="CHEBI:61977"/>
        <dbReference type="EC" id="3.1.3.16"/>
    </reaction>
</comment>
<evidence type="ECO:0000256" key="1">
    <source>
        <dbReference type="RuleBase" id="RU004273"/>
    </source>
</evidence>
<keyword evidence="1" id="KW-0378">Hydrolase</keyword>
<accession>A0A1J4JHA5</accession>
<dbReference type="PANTHER" id="PTHR11668:SF494">
    <property type="entry name" value="PROTEIN PHOSPHATASE, PUTATIVE-RELATED"/>
    <property type="match status" value="1"/>
</dbReference>
<dbReference type="SUPFAM" id="SSF56300">
    <property type="entry name" value="Metallo-dependent phosphatases"/>
    <property type="match status" value="1"/>
</dbReference>
<sequence>MEVCDFIINSFQDLISKEPTVCEEEEEDEVSVCYPTFDQQIIFDLLALTIDKLKTGKALIEISHPITIVGDLHGNLADLIKILHIFGTPPSKKYIFLGDFVDRGKYSLAVISLILAYMLKYEDCVYVIRGNHEFMHINRAYGFFDEIMATYRNEEMWIKFQEVFSWFPLAATISQAVFCVHGGLSPLLQDLDTLRELPMPIPNYLTNSMISDLVWSDPVDTVKGFQLNHRGSGQIFGPDVVEQFLRNNKLKLMVRGHQCTLSGFRAFADFMGITVFSSSNYCSAIQNKCGVVTLNSERTISFFSIEIESDYGCLPRAVMSLPVDGDVGLKRIFRTISRPDFRQVVQVQQTESPLAQNDSNTEENGGSSPQQTTITTKISTATVATSSTSISTLNNEESHFPRSMSVIENLTGVS</sequence>
<feature type="compositionally biased region" description="Low complexity" evidence="2">
    <location>
        <begin position="367"/>
        <end position="380"/>
    </location>
</feature>
<proteinExistence type="inferred from homology"/>
<dbReference type="VEuPathDB" id="TrichDB:TRFO_36881"/>
<dbReference type="Pfam" id="PF00149">
    <property type="entry name" value="Metallophos"/>
    <property type="match status" value="1"/>
</dbReference>
<evidence type="ECO:0000256" key="2">
    <source>
        <dbReference type="SAM" id="MobiDB-lite"/>
    </source>
</evidence>
<dbReference type="PROSITE" id="PS00125">
    <property type="entry name" value="SER_THR_PHOSPHATASE"/>
    <property type="match status" value="1"/>
</dbReference>
<dbReference type="PANTHER" id="PTHR11668">
    <property type="entry name" value="SERINE/THREONINE PROTEIN PHOSPHATASE"/>
    <property type="match status" value="1"/>
</dbReference>
<dbReference type="GO" id="GO:0005737">
    <property type="term" value="C:cytoplasm"/>
    <property type="evidence" value="ECO:0007669"/>
    <property type="project" value="TreeGrafter"/>
</dbReference>
<dbReference type="InterPro" id="IPR006186">
    <property type="entry name" value="Ser/Thr-sp_prot-phosphatase"/>
</dbReference>
<dbReference type="Gene3D" id="3.60.21.10">
    <property type="match status" value="1"/>
</dbReference>
<dbReference type="RefSeq" id="XP_068350124.1">
    <property type="nucleotide sequence ID" value="XM_068511100.1"/>
</dbReference>
<organism evidence="4 5">
    <name type="scientific">Tritrichomonas foetus</name>
    <dbReference type="NCBI Taxonomy" id="1144522"/>
    <lineage>
        <taxon>Eukaryota</taxon>
        <taxon>Metamonada</taxon>
        <taxon>Parabasalia</taxon>
        <taxon>Tritrichomonadida</taxon>
        <taxon>Tritrichomonadidae</taxon>
        <taxon>Tritrichomonas</taxon>
    </lineage>
</organism>
<dbReference type="CDD" id="cd00144">
    <property type="entry name" value="MPP_PPP_family"/>
    <property type="match status" value="1"/>
</dbReference>
<name>A0A1J4JHA5_9EUKA</name>
<reference evidence="4" key="1">
    <citation type="submission" date="2016-10" db="EMBL/GenBank/DDBJ databases">
        <authorList>
            <person name="Benchimol M."/>
            <person name="Almeida L.G."/>
            <person name="Vasconcelos A.T."/>
            <person name="Perreira-Neves A."/>
            <person name="Rosa I.A."/>
            <person name="Tasca T."/>
            <person name="Bogo M.R."/>
            <person name="de Souza W."/>
        </authorList>
    </citation>
    <scope>NUCLEOTIDE SEQUENCE [LARGE SCALE GENOMIC DNA]</scope>
    <source>
        <strain evidence="4">K</strain>
    </source>
</reference>
<protein>
    <recommendedName>
        <fullName evidence="1">Serine/threonine-protein phosphatase</fullName>
        <ecNumber evidence="1">3.1.3.16</ecNumber>
    </recommendedName>
</protein>
<dbReference type="InterPro" id="IPR050341">
    <property type="entry name" value="PP1_catalytic_subunit"/>
</dbReference>
<comment type="caution">
    <text evidence="4">The sequence shown here is derived from an EMBL/GenBank/DDBJ whole genome shotgun (WGS) entry which is preliminary data.</text>
</comment>
<comment type="similarity">
    <text evidence="1">Belongs to the PPP phosphatase family.</text>
</comment>
<evidence type="ECO:0000313" key="4">
    <source>
        <dbReference type="EMBL" id="OHS96987.1"/>
    </source>
</evidence>
<dbReference type="EMBL" id="MLAK01001145">
    <property type="protein sequence ID" value="OHS96987.1"/>
    <property type="molecule type" value="Genomic_DNA"/>
</dbReference>
<dbReference type="SMART" id="SM00156">
    <property type="entry name" value="PP2Ac"/>
    <property type="match status" value="1"/>
</dbReference>
<dbReference type="EC" id="3.1.3.16" evidence="1"/>
<dbReference type="InterPro" id="IPR029052">
    <property type="entry name" value="Metallo-depent_PP-like"/>
</dbReference>
<dbReference type="GO" id="GO:0005634">
    <property type="term" value="C:nucleus"/>
    <property type="evidence" value="ECO:0007669"/>
    <property type="project" value="TreeGrafter"/>
</dbReference>
<keyword evidence="5" id="KW-1185">Reference proteome</keyword>
<dbReference type="AlphaFoldDB" id="A0A1J4JHA5"/>
<feature type="compositionally biased region" description="Polar residues" evidence="2">
    <location>
        <begin position="348"/>
        <end position="366"/>
    </location>
</feature>
<dbReference type="OrthoDB" id="10262535at2759"/>
<evidence type="ECO:0000313" key="5">
    <source>
        <dbReference type="Proteomes" id="UP000179807"/>
    </source>
</evidence>
<dbReference type="Proteomes" id="UP000179807">
    <property type="component" value="Unassembled WGS sequence"/>
</dbReference>
<dbReference type="InterPro" id="IPR004843">
    <property type="entry name" value="Calcineurin-like_PHP"/>
</dbReference>
<dbReference type="GeneID" id="94845804"/>
<dbReference type="GO" id="GO:0004722">
    <property type="term" value="F:protein serine/threonine phosphatase activity"/>
    <property type="evidence" value="ECO:0007669"/>
    <property type="project" value="UniProtKB-EC"/>
</dbReference>